<keyword evidence="2" id="KW-0472">Membrane</keyword>
<evidence type="ECO:0000313" key="4">
    <source>
        <dbReference type="Proteomes" id="UP001460270"/>
    </source>
</evidence>
<keyword evidence="4" id="KW-1185">Reference proteome</keyword>
<reference evidence="4" key="1">
    <citation type="submission" date="2024-04" db="EMBL/GenBank/DDBJ databases">
        <title>Salinicola lusitanus LLJ914,a marine bacterium isolated from the Okinawa Trough.</title>
        <authorList>
            <person name="Li J."/>
        </authorList>
    </citation>
    <scope>NUCLEOTIDE SEQUENCE [LARGE SCALE GENOMIC DNA]</scope>
</reference>
<gene>
    <name evidence="3" type="ORF">WMY93_028183</name>
</gene>
<feature type="transmembrane region" description="Helical" evidence="2">
    <location>
        <begin position="184"/>
        <end position="211"/>
    </location>
</feature>
<dbReference type="PANTHER" id="PTHR34929:SF1">
    <property type="entry name" value="INAF MOTIF CONTAINING 2"/>
    <property type="match status" value="1"/>
</dbReference>
<dbReference type="AlphaFoldDB" id="A0AAW0MYK7"/>
<keyword evidence="2" id="KW-1133">Transmembrane helix</keyword>
<dbReference type="PANTHER" id="PTHR34929">
    <property type="entry name" value="ZGC:153157"/>
    <property type="match status" value="1"/>
</dbReference>
<comment type="caution">
    <text evidence="3">The sequence shown here is derived from an EMBL/GenBank/DDBJ whole genome shotgun (WGS) entry which is preliminary data.</text>
</comment>
<dbReference type="EMBL" id="JBBPFD010000021">
    <property type="protein sequence ID" value="KAK7882009.1"/>
    <property type="molecule type" value="Genomic_DNA"/>
</dbReference>
<accession>A0AAW0MYK7</accession>
<proteinExistence type="predicted"/>
<evidence type="ECO:0000256" key="1">
    <source>
        <dbReference type="SAM" id="MobiDB-lite"/>
    </source>
</evidence>
<evidence type="ECO:0000256" key="2">
    <source>
        <dbReference type="SAM" id="Phobius"/>
    </source>
</evidence>
<protein>
    <recommendedName>
        <fullName evidence="5">InaF motif containing 2</fullName>
    </recommendedName>
</protein>
<organism evidence="3 4">
    <name type="scientific">Mugilogobius chulae</name>
    <name type="common">yellowstripe goby</name>
    <dbReference type="NCBI Taxonomy" id="88201"/>
    <lineage>
        <taxon>Eukaryota</taxon>
        <taxon>Metazoa</taxon>
        <taxon>Chordata</taxon>
        <taxon>Craniata</taxon>
        <taxon>Vertebrata</taxon>
        <taxon>Euteleostomi</taxon>
        <taxon>Actinopterygii</taxon>
        <taxon>Neopterygii</taxon>
        <taxon>Teleostei</taxon>
        <taxon>Neoteleostei</taxon>
        <taxon>Acanthomorphata</taxon>
        <taxon>Gobiaria</taxon>
        <taxon>Gobiiformes</taxon>
        <taxon>Gobioidei</taxon>
        <taxon>Gobiidae</taxon>
        <taxon>Gobionellinae</taxon>
        <taxon>Mugilogobius</taxon>
    </lineage>
</organism>
<evidence type="ECO:0000313" key="3">
    <source>
        <dbReference type="EMBL" id="KAK7882009.1"/>
    </source>
</evidence>
<dbReference type="Pfam" id="PF15018">
    <property type="entry name" value="InaF-motif"/>
    <property type="match status" value="1"/>
</dbReference>
<sequence length="235" mass="26144">MRLFAPLRARHMLRGVVWGKPAGFICRGMFAPTVPESHANMRQYASKRANAEGKERTRENSSLHGERVFSRDARAVKDIPENFPTRAVHELCPVRTVTASLLRAPSLDTARSYGTGLNSGLSRCAPGSMVPLHTPTGDPAARHLRTMEASSCGEQHKLNGGDMRRRPSYPGELRDKQARRSARIWVKVAMAVAYFMCVSVAAFVLVIYYVFFWKPSDTQHNITSVSLSACPQRSQ</sequence>
<keyword evidence="2" id="KW-0812">Transmembrane</keyword>
<dbReference type="InterPro" id="IPR029162">
    <property type="entry name" value="InaF-motif"/>
</dbReference>
<name>A0AAW0MYK7_9GOBI</name>
<feature type="compositionally biased region" description="Basic and acidic residues" evidence="1">
    <location>
        <begin position="154"/>
        <end position="165"/>
    </location>
</feature>
<evidence type="ECO:0008006" key="5">
    <source>
        <dbReference type="Google" id="ProtNLM"/>
    </source>
</evidence>
<feature type="region of interest" description="Disordered" evidence="1">
    <location>
        <begin position="150"/>
        <end position="174"/>
    </location>
</feature>
<dbReference type="Proteomes" id="UP001460270">
    <property type="component" value="Unassembled WGS sequence"/>
</dbReference>